<dbReference type="Gene3D" id="3.10.28.10">
    <property type="entry name" value="Homing endonucleases"/>
    <property type="match status" value="1"/>
</dbReference>
<feature type="domain" description="DOD-type homing endonuclease" evidence="2">
    <location>
        <begin position="147"/>
        <end position="280"/>
    </location>
</feature>
<dbReference type="EMBL" id="BK015743">
    <property type="protein sequence ID" value="DAE22921.1"/>
    <property type="molecule type" value="Genomic_DNA"/>
</dbReference>
<organism evidence="3">
    <name type="scientific">Siphoviridae sp. ctzSN25</name>
    <dbReference type="NCBI Taxonomy" id="2826529"/>
    <lineage>
        <taxon>Viruses</taxon>
        <taxon>Duplodnaviria</taxon>
        <taxon>Heunggongvirae</taxon>
        <taxon>Uroviricota</taxon>
        <taxon>Caudoviricetes</taxon>
    </lineage>
</organism>
<dbReference type="InterPro" id="IPR004860">
    <property type="entry name" value="LAGLIDADG_dom"/>
</dbReference>
<evidence type="ECO:0000256" key="1">
    <source>
        <dbReference type="SAM" id="MobiDB-lite"/>
    </source>
</evidence>
<reference evidence="3" key="1">
    <citation type="journal article" date="2021" name="Proc. Natl. Acad. Sci. U.S.A.">
        <title>A Catalog of Tens of Thousands of Viruses from Human Metagenomes Reveals Hidden Associations with Chronic Diseases.</title>
        <authorList>
            <person name="Tisza M.J."/>
            <person name="Buck C.B."/>
        </authorList>
    </citation>
    <scope>NUCLEOTIDE SEQUENCE</scope>
    <source>
        <strain evidence="3">CtzSN25</strain>
    </source>
</reference>
<dbReference type="Pfam" id="PF14528">
    <property type="entry name" value="LAGLIDADG_3"/>
    <property type="match status" value="1"/>
</dbReference>
<name>A0A8S5QVS5_9CAUD</name>
<evidence type="ECO:0000313" key="3">
    <source>
        <dbReference type="EMBL" id="DAE22921.1"/>
    </source>
</evidence>
<dbReference type="InterPro" id="IPR036844">
    <property type="entry name" value="Hint_dom_sf"/>
</dbReference>
<accession>A0A8S5QVS5</accession>
<dbReference type="Pfam" id="PF13479">
    <property type="entry name" value="AAA_24"/>
    <property type="match status" value="1"/>
</dbReference>
<feature type="region of interest" description="Disordered" evidence="1">
    <location>
        <begin position="578"/>
        <end position="603"/>
    </location>
</feature>
<dbReference type="GO" id="GO:0004519">
    <property type="term" value="F:endonuclease activity"/>
    <property type="evidence" value="ECO:0007669"/>
    <property type="project" value="InterPro"/>
</dbReference>
<dbReference type="SUPFAM" id="SSF51294">
    <property type="entry name" value="Hedgehog/intein (Hint) domain"/>
    <property type="match status" value="1"/>
</dbReference>
<sequence>MKLQKLTKIKLHTLTTFYGEPGSGKAEYIGNVIHTPSGIKLFGDLKVGDFVFDRFGKPTKVVGIFPQGDLDAYEVELTDGRKGVYNDEHLWGILTSRNNISVKSLKQLMEEGISRIDEKGNTHSIHSIPTHSWVMYEEKPVETDPYVLGAFLANGSLTSKYLTLSTSDEFIVKKVADILGYTYKKNSDKNYNWSFYLEEGQKVKTSDINFYGNLNKLSHEKFIPEEYLVNSKEIRSNLLKGLMDNDGTIGTKQNGCKVGYSTSSEQLMKDFTRLVGSLGYCYGVSEDKRKENTNYTIIPQVPNSEKKHLFTLPRKLDRALSVEHNELRKDFKRVGIKAVRPLGKKLPMMCIKVDNAEELYLSNAFIVTHNTTFINSLPGSVLVIDTDRGLASVAPDNRFAVAECHTWDDVVEAMNFAKGFDSIAVDHFTGVQELLYKHLMEKASSKKMTLPMYGEASTILKGLIDELVAISYAGKNVYVICQQKSVNLEDVVDENIPASIIPNLMESVGKYLTASSRVIGHTERVLKSKVVKGVKKSKDFYQVRLSGNPAYNLKVTRKPGLSIPETVTNPTWETIVGYTDGTTQAKEAKSKEAKEETKETKGE</sequence>
<proteinExistence type="predicted"/>
<protein>
    <submittedName>
        <fullName evidence="3">AAA domain protein</fullName>
    </submittedName>
</protein>
<evidence type="ECO:0000259" key="2">
    <source>
        <dbReference type="PROSITE" id="PS50819"/>
    </source>
</evidence>
<feature type="compositionally biased region" description="Basic and acidic residues" evidence="1">
    <location>
        <begin position="586"/>
        <end position="603"/>
    </location>
</feature>
<dbReference type="SUPFAM" id="SSF55608">
    <property type="entry name" value="Homing endonucleases"/>
    <property type="match status" value="1"/>
</dbReference>
<dbReference type="PROSITE" id="PS50819">
    <property type="entry name" value="INTEIN_ENDONUCLEASE"/>
    <property type="match status" value="1"/>
</dbReference>
<dbReference type="InterPro" id="IPR004042">
    <property type="entry name" value="Intein_endonuc_central"/>
</dbReference>
<dbReference type="InterPro" id="IPR027434">
    <property type="entry name" value="Homing_endonucl"/>
</dbReference>